<proteinExistence type="predicted"/>
<dbReference type="RefSeq" id="WP_157419496.1">
    <property type="nucleotide sequence ID" value="NZ_CBCSGM010000003.1"/>
</dbReference>
<organism evidence="1 2">
    <name type="scientific">Lederbergia lenta</name>
    <name type="common">Bacillus lentus</name>
    <dbReference type="NCBI Taxonomy" id="1467"/>
    <lineage>
        <taxon>Bacteria</taxon>
        <taxon>Bacillati</taxon>
        <taxon>Bacillota</taxon>
        <taxon>Bacilli</taxon>
        <taxon>Bacillales</taxon>
        <taxon>Bacillaceae</taxon>
        <taxon>Lederbergia</taxon>
    </lineage>
</organism>
<dbReference type="KEGG" id="blen:NCTC4824_03566"/>
<dbReference type="AlphaFoldDB" id="A0A2X4WU95"/>
<name>A0A2X4WU95_LEDLE</name>
<gene>
    <name evidence="1" type="ORF">NCTC4824_03566</name>
</gene>
<protein>
    <submittedName>
        <fullName evidence="1">Uncharacterized protein</fullName>
    </submittedName>
</protein>
<evidence type="ECO:0000313" key="2">
    <source>
        <dbReference type="Proteomes" id="UP000249134"/>
    </source>
</evidence>
<sequence length="53" mass="6128">MVFHPRQKALFHEELTRLEPASLRIFEQGAMTLFGIISKEDNGAKIETKIKRT</sequence>
<dbReference type="EMBL" id="LS483476">
    <property type="protein sequence ID" value="SQI62052.1"/>
    <property type="molecule type" value="Genomic_DNA"/>
</dbReference>
<evidence type="ECO:0000313" key="1">
    <source>
        <dbReference type="EMBL" id="SQI62052.1"/>
    </source>
</evidence>
<accession>A0A2X4WU95</accession>
<dbReference type="Proteomes" id="UP000249134">
    <property type="component" value="Chromosome 1"/>
</dbReference>
<reference evidence="1 2" key="1">
    <citation type="submission" date="2018-06" db="EMBL/GenBank/DDBJ databases">
        <authorList>
            <consortium name="Pathogen Informatics"/>
            <person name="Doyle S."/>
        </authorList>
    </citation>
    <scope>NUCLEOTIDE SEQUENCE [LARGE SCALE GENOMIC DNA]</scope>
    <source>
        <strain evidence="1 2">NCTC4824</strain>
    </source>
</reference>
<keyword evidence="2" id="KW-1185">Reference proteome</keyword>